<dbReference type="EMBL" id="JBFXLQ010000005">
    <property type="protein sequence ID" value="KAL2870652.1"/>
    <property type="molecule type" value="Genomic_DNA"/>
</dbReference>
<evidence type="ECO:0000313" key="2">
    <source>
        <dbReference type="Proteomes" id="UP001610432"/>
    </source>
</evidence>
<proteinExistence type="predicted"/>
<keyword evidence="2" id="KW-1185">Reference proteome</keyword>
<name>A0ABR4M1G2_9EURO</name>
<reference evidence="1 2" key="1">
    <citation type="submission" date="2024-07" db="EMBL/GenBank/DDBJ databases">
        <title>Section-level genome sequencing and comparative genomics of Aspergillus sections Usti and Cavernicolus.</title>
        <authorList>
            <consortium name="Lawrence Berkeley National Laboratory"/>
            <person name="Nybo J.L."/>
            <person name="Vesth T.C."/>
            <person name="Theobald S."/>
            <person name="Frisvad J.C."/>
            <person name="Larsen T.O."/>
            <person name="Kjaerboelling I."/>
            <person name="Rothschild-Mancinelli K."/>
            <person name="Lyhne E.K."/>
            <person name="Kogle M.E."/>
            <person name="Barry K."/>
            <person name="Clum A."/>
            <person name="Na H."/>
            <person name="Ledsgaard L."/>
            <person name="Lin J."/>
            <person name="Lipzen A."/>
            <person name="Kuo A."/>
            <person name="Riley R."/>
            <person name="Mondo S."/>
            <person name="Labutti K."/>
            <person name="Haridas S."/>
            <person name="Pangalinan J."/>
            <person name="Salamov A.A."/>
            <person name="Simmons B.A."/>
            <person name="Magnuson J.K."/>
            <person name="Chen J."/>
            <person name="Drula E."/>
            <person name="Henrissat B."/>
            <person name="Wiebenga A."/>
            <person name="Lubbers R.J."/>
            <person name="Gomes A.C."/>
            <person name="Macurrencykelacurrency M.R."/>
            <person name="Stajich J."/>
            <person name="Grigoriev I.V."/>
            <person name="Mortensen U.H."/>
            <person name="De Vries R.P."/>
            <person name="Baker S.E."/>
            <person name="Andersen M.R."/>
        </authorList>
    </citation>
    <scope>NUCLEOTIDE SEQUENCE [LARGE SCALE GENOMIC DNA]</scope>
    <source>
        <strain evidence="1 2">CBS 449.75</strain>
    </source>
</reference>
<accession>A0ABR4M1G2</accession>
<protein>
    <submittedName>
        <fullName evidence="1">Uncharacterized protein</fullName>
    </submittedName>
</protein>
<sequence>MPSWGALLQRRSSPYLIVDPTTPKSPLGDGIFEFCGVFRKYCRWCPRSVSLASVLLGVGVSLQWSNSSQSIQFLHVVRQLSVDFPTFLLVGPLESPSVLSYPNPFTTFLLRSPPSKASDSL</sequence>
<dbReference type="RefSeq" id="XP_070889631.1">
    <property type="nucleotide sequence ID" value="XM_071026159.1"/>
</dbReference>
<organism evidence="1 2">
    <name type="scientific">Aspergillus lucknowensis</name>
    <dbReference type="NCBI Taxonomy" id="176173"/>
    <lineage>
        <taxon>Eukaryota</taxon>
        <taxon>Fungi</taxon>
        <taxon>Dikarya</taxon>
        <taxon>Ascomycota</taxon>
        <taxon>Pezizomycotina</taxon>
        <taxon>Eurotiomycetes</taxon>
        <taxon>Eurotiomycetidae</taxon>
        <taxon>Eurotiales</taxon>
        <taxon>Aspergillaceae</taxon>
        <taxon>Aspergillus</taxon>
        <taxon>Aspergillus subgen. Nidulantes</taxon>
    </lineage>
</organism>
<gene>
    <name evidence="1" type="ORF">BJX67DRAFT_244826</name>
</gene>
<comment type="caution">
    <text evidence="1">The sequence shown here is derived from an EMBL/GenBank/DDBJ whole genome shotgun (WGS) entry which is preliminary data.</text>
</comment>
<dbReference type="GeneID" id="98141231"/>
<evidence type="ECO:0000313" key="1">
    <source>
        <dbReference type="EMBL" id="KAL2870652.1"/>
    </source>
</evidence>
<dbReference type="Proteomes" id="UP001610432">
    <property type="component" value="Unassembled WGS sequence"/>
</dbReference>